<protein>
    <submittedName>
        <fullName evidence="1">Uncharacterized protein</fullName>
    </submittedName>
</protein>
<organism evidence="1 2">
    <name type="scientific">Paenibacillus provencensis</name>
    <dbReference type="NCBI Taxonomy" id="441151"/>
    <lineage>
        <taxon>Bacteria</taxon>
        <taxon>Bacillati</taxon>
        <taxon>Bacillota</taxon>
        <taxon>Bacilli</taxon>
        <taxon>Bacillales</taxon>
        <taxon>Paenibacillaceae</taxon>
        <taxon>Paenibacillus</taxon>
    </lineage>
</organism>
<dbReference type="RefSeq" id="WP_379292395.1">
    <property type="nucleotide sequence ID" value="NZ_JBHTKX010000001.1"/>
</dbReference>
<comment type="caution">
    <text evidence="1">The sequence shown here is derived from an EMBL/GenBank/DDBJ whole genome shotgun (WGS) entry which is preliminary data.</text>
</comment>
<sequence length="54" mass="5955">MGSIYNEADVEEILARIDKLKSDSKPLWGKMNAAQMLAHCSSFQDVATGSSRPR</sequence>
<keyword evidence="2" id="KW-1185">Reference proteome</keyword>
<dbReference type="EMBL" id="JBHTKX010000001">
    <property type="protein sequence ID" value="MFD1127775.1"/>
    <property type="molecule type" value="Genomic_DNA"/>
</dbReference>
<evidence type="ECO:0000313" key="1">
    <source>
        <dbReference type="EMBL" id="MFD1127775.1"/>
    </source>
</evidence>
<name>A0ABW3PTA2_9BACL</name>
<dbReference type="Proteomes" id="UP001597169">
    <property type="component" value="Unassembled WGS sequence"/>
</dbReference>
<accession>A0ABW3PTA2</accession>
<evidence type="ECO:0000313" key="2">
    <source>
        <dbReference type="Proteomes" id="UP001597169"/>
    </source>
</evidence>
<gene>
    <name evidence="1" type="ORF">ACFQ3J_06260</name>
</gene>
<reference evidence="2" key="1">
    <citation type="journal article" date="2019" name="Int. J. Syst. Evol. Microbiol.">
        <title>The Global Catalogue of Microorganisms (GCM) 10K type strain sequencing project: providing services to taxonomists for standard genome sequencing and annotation.</title>
        <authorList>
            <consortium name="The Broad Institute Genomics Platform"/>
            <consortium name="The Broad Institute Genome Sequencing Center for Infectious Disease"/>
            <person name="Wu L."/>
            <person name="Ma J."/>
        </authorList>
    </citation>
    <scope>NUCLEOTIDE SEQUENCE [LARGE SCALE GENOMIC DNA]</scope>
    <source>
        <strain evidence="2">CCUG 53519</strain>
    </source>
</reference>
<proteinExistence type="predicted"/>